<evidence type="ECO:0000259" key="3">
    <source>
        <dbReference type="Pfam" id="PF13649"/>
    </source>
</evidence>
<proteinExistence type="predicted"/>
<name>A0ABQ4AX76_9ACTN</name>
<dbReference type="CDD" id="cd02440">
    <property type="entry name" value="AdoMet_MTases"/>
    <property type="match status" value="1"/>
</dbReference>
<dbReference type="PANTHER" id="PTHR43861">
    <property type="entry name" value="TRANS-ACONITATE 2-METHYLTRANSFERASE-RELATED"/>
    <property type="match status" value="1"/>
</dbReference>
<evidence type="ECO:0000256" key="2">
    <source>
        <dbReference type="ARBA" id="ARBA00022679"/>
    </source>
</evidence>
<sequence length="208" mass="22397">MRLPYGPRMEVFDQLAEKYQGEHSHNPVQNALVQRLGDLLPAGAAVLDLGCGTGVPTAKLLTESDHKVVGVDISEGMLRLAREQVPAAEFVHADFAELPADFGRFEAATAFFSLLMLSKERIEKTLDRIAGWLKPGGYLAIGMVNFDGDSLPFEFLGVQVTVSGYLQDDLAAVVEAHGFTVVSIETVEFVPPGGPAESQIFVLAQLPA</sequence>
<protein>
    <submittedName>
        <fullName evidence="4">Methyltransferase</fullName>
    </submittedName>
</protein>
<dbReference type="SUPFAM" id="SSF53335">
    <property type="entry name" value="S-adenosyl-L-methionine-dependent methyltransferases"/>
    <property type="match status" value="1"/>
</dbReference>
<evidence type="ECO:0000313" key="4">
    <source>
        <dbReference type="EMBL" id="GIE45518.1"/>
    </source>
</evidence>
<evidence type="ECO:0000256" key="1">
    <source>
        <dbReference type="ARBA" id="ARBA00022603"/>
    </source>
</evidence>
<evidence type="ECO:0000313" key="5">
    <source>
        <dbReference type="Proteomes" id="UP000631312"/>
    </source>
</evidence>
<dbReference type="GO" id="GO:0032259">
    <property type="term" value="P:methylation"/>
    <property type="evidence" value="ECO:0007669"/>
    <property type="project" value="UniProtKB-KW"/>
</dbReference>
<dbReference type="GO" id="GO:0008168">
    <property type="term" value="F:methyltransferase activity"/>
    <property type="evidence" value="ECO:0007669"/>
    <property type="project" value="UniProtKB-KW"/>
</dbReference>
<keyword evidence="5" id="KW-1185">Reference proteome</keyword>
<dbReference type="Proteomes" id="UP000631312">
    <property type="component" value="Unassembled WGS sequence"/>
</dbReference>
<dbReference type="Pfam" id="PF13649">
    <property type="entry name" value="Methyltransf_25"/>
    <property type="match status" value="1"/>
</dbReference>
<dbReference type="InterPro" id="IPR041698">
    <property type="entry name" value="Methyltransf_25"/>
</dbReference>
<dbReference type="EMBL" id="BOMP01000165">
    <property type="protein sequence ID" value="GIE45518.1"/>
    <property type="molecule type" value="Genomic_DNA"/>
</dbReference>
<accession>A0ABQ4AX76</accession>
<reference evidence="4 5" key="1">
    <citation type="submission" date="2021-01" db="EMBL/GenBank/DDBJ databases">
        <title>Whole genome shotgun sequence of Actinoplanes lobatus NBRC 12513.</title>
        <authorList>
            <person name="Komaki H."/>
            <person name="Tamura T."/>
        </authorList>
    </citation>
    <scope>NUCLEOTIDE SEQUENCE [LARGE SCALE GENOMIC DNA]</scope>
    <source>
        <strain evidence="4 5">NBRC 12513</strain>
    </source>
</reference>
<organism evidence="4 5">
    <name type="scientific">Actinoplanes lobatus</name>
    <dbReference type="NCBI Taxonomy" id="113568"/>
    <lineage>
        <taxon>Bacteria</taxon>
        <taxon>Bacillati</taxon>
        <taxon>Actinomycetota</taxon>
        <taxon>Actinomycetes</taxon>
        <taxon>Micromonosporales</taxon>
        <taxon>Micromonosporaceae</taxon>
        <taxon>Actinoplanes</taxon>
    </lineage>
</organism>
<dbReference type="Gene3D" id="3.40.50.150">
    <property type="entry name" value="Vaccinia Virus protein VP39"/>
    <property type="match status" value="1"/>
</dbReference>
<gene>
    <name evidence="4" type="ORF">Alo02nite_84160</name>
</gene>
<dbReference type="InterPro" id="IPR029063">
    <property type="entry name" value="SAM-dependent_MTases_sf"/>
</dbReference>
<keyword evidence="2" id="KW-0808">Transferase</keyword>
<dbReference type="PANTHER" id="PTHR43861:SF1">
    <property type="entry name" value="TRANS-ACONITATE 2-METHYLTRANSFERASE"/>
    <property type="match status" value="1"/>
</dbReference>
<keyword evidence="1 4" id="KW-0489">Methyltransferase</keyword>
<feature type="domain" description="Methyltransferase" evidence="3">
    <location>
        <begin position="46"/>
        <end position="137"/>
    </location>
</feature>
<comment type="caution">
    <text evidence="4">The sequence shown here is derived from an EMBL/GenBank/DDBJ whole genome shotgun (WGS) entry which is preliminary data.</text>
</comment>